<evidence type="ECO:0000313" key="2">
    <source>
        <dbReference type="Proteomes" id="UP001159100"/>
    </source>
</evidence>
<keyword evidence="2" id="KW-1185">Reference proteome</keyword>
<dbReference type="PROSITE" id="PS51257">
    <property type="entry name" value="PROKAR_LIPOPROTEIN"/>
    <property type="match status" value="1"/>
</dbReference>
<gene>
    <name evidence="1" type="ORF">POF45_28375</name>
</gene>
<evidence type="ECO:0008006" key="3">
    <source>
        <dbReference type="Google" id="ProtNLM"/>
    </source>
</evidence>
<dbReference type="Proteomes" id="UP001159100">
    <property type="component" value="Unassembled WGS sequence"/>
</dbReference>
<accession>A0ABT6QWM8</accession>
<comment type="caution">
    <text evidence="1">The sequence shown here is derived from an EMBL/GenBank/DDBJ whole genome shotgun (WGS) entry which is preliminary data.</text>
</comment>
<protein>
    <recommendedName>
        <fullName evidence="3">Lipoprotein</fullName>
    </recommendedName>
</protein>
<sequence>MKRLVYLAVIALGLSLTGCVSFTPIGPIGDPLSSAPTTLQRSAEISDVVISAPNLDSNVRSNGSKQLTEQISRYVDKSDYFKRTVVFPAKAGDDDVVLKFNLTSLAGKRTMHPAYLPGALLTLTIWIWVDGPIYIDKYDLAGELIIEDRQGKQLARSVEQVKLDKNVGMWNSDYLNTRLGSTQLRDLVAQLLASATPQLRTPSKELAAHE</sequence>
<name>A0ABT6QWM8_9PSED</name>
<dbReference type="RefSeq" id="WP_282317295.1">
    <property type="nucleotide sequence ID" value="NZ_JARBWL010000002.1"/>
</dbReference>
<organism evidence="1 2">
    <name type="scientific">Pseudomonas fungipugnans</name>
    <dbReference type="NCBI Taxonomy" id="3024217"/>
    <lineage>
        <taxon>Bacteria</taxon>
        <taxon>Pseudomonadati</taxon>
        <taxon>Pseudomonadota</taxon>
        <taxon>Gammaproteobacteria</taxon>
        <taxon>Pseudomonadales</taxon>
        <taxon>Pseudomonadaceae</taxon>
        <taxon>Pseudomonas</taxon>
    </lineage>
</organism>
<reference evidence="1 2" key="1">
    <citation type="submission" date="2023-02" db="EMBL/GenBank/DDBJ databases">
        <title>Pseudomonas chrutzelriedensis sp. nov., a potently antifungal strain isolated from moss.</title>
        <authorList>
            <person name="Schnyder A."/>
            <person name="Kalawong R."/>
            <person name="Eberl L."/>
            <person name="Agnoli K."/>
        </authorList>
    </citation>
    <scope>NUCLEOTIDE SEQUENCE [LARGE SCALE GENOMIC DNA]</scope>
    <source>
        <strain evidence="1 2">681</strain>
    </source>
</reference>
<evidence type="ECO:0000313" key="1">
    <source>
        <dbReference type="EMBL" id="MDI2595310.1"/>
    </source>
</evidence>
<proteinExistence type="predicted"/>
<dbReference type="EMBL" id="JARBWL010000002">
    <property type="protein sequence ID" value="MDI2595310.1"/>
    <property type="molecule type" value="Genomic_DNA"/>
</dbReference>